<evidence type="ECO:0000256" key="1">
    <source>
        <dbReference type="ARBA" id="ARBA00001971"/>
    </source>
</evidence>
<dbReference type="InterPro" id="IPR017972">
    <property type="entry name" value="Cyt_P450_CS"/>
</dbReference>
<protein>
    <recommendedName>
        <fullName evidence="7">Cytochrome P450</fullName>
    </recommendedName>
</protein>
<dbReference type="PROSITE" id="PS00086">
    <property type="entry name" value="CYTOCHROME_P450"/>
    <property type="match status" value="1"/>
</dbReference>
<dbReference type="EMBL" id="CP126209">
    <property type="protein sequence ID" value="WIA10522.1"/>
    <property type="molecule type" value="Genomic_DNA"/>
</dbReference>
<dbReference type="Gene3D" id="1.10.630.10">
    <property type="entry name" value="Cytochrome P450"/>
    <property type="match status" value="1"/>
</dbReference>
<keyword evidence="3" id="KW-0479">Metal-binding</keyword>
<gene>
    <name evidence="5" type="ORF">OEZ85_010710</name>
</gene>
<dbReference type="PANTHER" id="PTHR24305">
    <property type="entry name" value="CYTOCHROME P450"/>
    <property type="match status" value="1"/>
</dbReference>
<evidence type="ECO:0000256" key="4">
    <source>
        <dbReference type="SAM" id="MobiDB-lite"/>
    </source>
</evidence>
<dbReference type="InterPro" id="IPR001128">
    <property type="entry name" value="Cyt_P450"/>
</dbReference>
<accession>A0ABY8TN30</accession>
<dbReference type="Pfam" id="PF00067">
    <property type="entry name" value="p450"/>
    <property type="match status" value="1"/>
</dbReference>
<evidence type="ECO:0000313" key="5">
    <source>
        <dbReference type="EMBL" id="WIA10522.1"/>
    </source>
</evidence>
<dbReference type="Proteomes" id="UP001244341">
    <property type="component" value="Chromosome 2b"/>
</dbReference>
<comment type="similarity">
    <text evidence="2 3">Belongs to the cytochrome P450 family.</text>
</comment>
<reference evidence="5 6" key="1">
    <citation type="submission" date="2023-05" db="EMBL/GenBank/DDBJ databases">
        <title>A 100% complete, gapless, phased diploid assembly of the Scenedesmus obliquus UTEX 3031 genome.</title>
        <authorList>
            <person name="Biondi T.C."/>
            <person name="Hanschen E.R."/>
            <person name="Kwon T."/>
            <person name="Eng W."/>
            <person name="Kruse C.P.S."/>
            <person name="Koehler S.I."/>
            <person name="Kunde Y."/>
            <person name="Gleasner C.D."/>
            <person name="You Mak K.T."/>
            <person name="Polle J."/>
            <person name="Hovde B.T."/>
            <person name="Starkenburg S.R."/>
        </authorList>
    </citation>
    <scope>NUCLEOTIDE SEQUENCE [LARGE SCALE GENOMIC DNA]</scope>
    <source>
        <strain evidence="5 6">DOE0152z</strain>
    </source>
</reference>
<evidence type="ECO:0008006" key="7">
    <source>
        <dbReference type="Google" id="ProtNLM"/>
    </source>
</evidence>
<sequence length="511" mass="56244">MSLGAGEEVRFYLNLLRNNWLGPKFDLLKIPGPPGYWGAGHIPYLMRPDYHVQALEWANKYGGICRFSLGGQHIVLVSDPALVQTLLGRGPGSLPRKCIGYQFFDLATNHLGRRSFFTTTDEEQWLLIRKGTAQAFSQANIRRYFTCALKHAQELADQVKITAATSRAGCVEMQEQVEMMLLDVFLEGLFEVDLRRVNSEDISHAMNTVLLEANERIKFPLRKMFVNLVSPRWSYKVWSAQHVLGGLYERIFNTMRARGVPPEDETVLWACLARLKDPATGQPLTKQQLLPEIGAFILAGFDTSSHTIAWCLFNIAAHPEVQRRIKSELSASGLLHAGQGNCVTPRQLSYEDLPRLPYLNAVIDETMRMYPVAATGSVRETTAPTQIGPYKVPEGIVVWPMIYALQNSTHNWEEPEKFKPERWLDNRDCAYATTSSSNGSSSPSGSSSSSSSSNSPFGSEAGSPRAGAADAAAGPAAGAGSAADARRARRFAPFSDGLKNCLGQALGIMEG</sequence>
<dbReference type="PRINTS" id="PR00385">
    <property type="entry name" value="P450"/>
</dbReference>
<keyword evidence="6" id="KW-1185">Reference proteome</keyword>
<dbReference type="InterPro" id="IPR002401">
    <property type="entry name" value="Cyt_P450_E_grp-I"/>
</dbReference>
<organism evidence="5 6">
    <name type="scientific">Tetradesmus obliquus</name>
    <name type="common">Green alga</name>
    <name type="synonym">Acutodesmus obliquus</name>
    <dbReference type="NCBI Taxonomy" id="3088"/>
    <lineage>
        <taxon>Eukaryota</taxon>
        <taxon>Viridiplantae</taxon>
        <taxon>Chlorophyta</taxon>
        <taxon>core chlorophytes</taxon>
        <taxon>Chlorophyceae</taxon>
        <taxon>CS clade</taxon>
        <taxon>Sphaeropleales</taxon>
        <taxon>Scenedesmaceae</taxon>
        <taxon>Tetradesmus</taxon>
    </lineage>
</organism>
<dbReference type="SUPFAM" id="SSF48264">
    <property type="entry name" value="Cytochrome P450"/>
    <property type="match status" value="1"/>
</dbReference>
<keyword evidence="3" id="KW-0503">Monooxygenase</keyword>
<proteinExistence type="inferred from homology"/>
<feature type="compositionally biased region" description="Low complexity" evidence="4">
    <location>
        <begin position="435"/>
        <end position="483"/>
    </location>
</feature>
<dbReference type="InterPro" id="IPR036396">
    <property type="entry name" value="Cyt_P450_sf"/>
</dbReference>
<comment type="cofactor">
    <cofactor evidence="1">
        <name>heme</name>
        <dbReference type="ChEBI" id="CHEBI:30413"/>
    </cofactor>
</comment>
<name>A0ABY8TN30_TETOB</name>
<evidence type="ECO:0000256" key="2">
    <source>
        <dbReference type="ARBA" id="ARBA00010617"/>
    </source>
</evidence>
<evidence type="ECO:0000256" key="3">
    <source>
        <dbReference type="RuleBase" id="RU000461"/>
    </source>
</evidence>
<keyword evidence="3" id="KW-0408">Iron</keyword>
<evidence type="ECO:0000313" key="6">
    <source>
        <dbReference type="Proteomes" id="UP001244341"/>
    </source>
</evidence>
<keyword evidence="3" id="KW-0349">Heme</keyword>
<dbReference type="PANTHER" id="PTHR24305:SF166">
    <property type="entry name" value="CYTOCHROME P450 12A4, MITOCHONDRIAL-RELATED"/>
    <property type="match status" value="1"/>
</dbReference>
<feature type="region of interest" description="Disordered" evidence="4">
    <location>
        <begin position="433"/>
        <end position="486"/>
    </location>
</feature>
<dbReference type="InterPro" id="IPR050121">
    <property type="entry name" value="Cytochrome_P450_monoxygenase"/>
</dbReference>
<keyword evidence="3" id="KW-0560">Oxidoreductase</keyword>
<dbReference type="PRINTS" id="PR00463">
    <property type="entry name" value="EP450I"/>
</dbReference>